<evidence type="ECO:0000256" key="35">
    <source>
        <dbReference type="ARBA" id="ARBA00048374"/>
    </source>
</evidence>
<evidence type="ECO:0000256" key="26">
    <source>
        <dbReference type="ARBA" id="ARBA00047363"/>
    </source>
</evidence>
<comment type="catalytic activity">
    <reaction evidence="43">
        <text>1-hexadecanoyl-2-(9Z)-octadecenoyl-3-octadecanoyl-sn-glycerol + H2O = 1-hexadecanoyl-3-octadecanoyl-sn-glycerol + (9Z)-octadecenoate + H(+)</text>
        <dbReference type="Rhea" id="RHEA:41103"/>
        <dbReference type="ChEBI" id="CHEBI:15377"/>
        <dbReference type="ChEBI" id="CHEBI:15378"/>
        <dbReference type="ChEBI" id="CHEBI:30823"/>
        <dbReference type="ChEBI" id="CHEBI:77623"/>
        <dbReference type="ChEBI" id="CHEBI:77624"/>
    </reaction>
    <physiologicalReaction direction="left-to-right" evidence="43">
        <dbReference type="Rhea" id="RHEA:41104"/>
    </physiologicalReaction>
</comment>
<dbReference type="AlphaFoldDB" id="A0A8T2LAD7"/>
<comment type="subcellular location">
    <subcellularLocation>
        <location evidence="1">Apical cell membrane</location>
        <topology evidence="1">Single-pass type I membrane protein</topology>
    </subcellularLocation>
</comment>
<comment type="catalytic activity">
    <reaction evidence="27">
        <text>1-(9Z-octadecenoyl)-glycerol + H2O = glycerol + (9Z)-octadecenoate + H(+)</text>
        <dbReference type="Rhea" id="RHEA:38487"/>
        <dbReference type="ChEBI" id="CHEBI:15377"/>
        <dbReference type="ChEBI" id="CHEBI:15378"/>
        <dbReference type="ChEBI" id="CHEBI:17754"/>
        <dbReference type="ChEBI" id="CHEBI:30823"/>
        <dbReference type="ChEBI" id="CHEBI:75342"/>
    </reaction>
    <physiologicalReaction direction="left-to-right" evidence="27">
        <dbReference type="Rhea" id="RHEA:38488"/>
    </physiologicalReaction>
</comment>
<comment type="catalytic activity">
    <reaction evidence="33">
        <text>1,2-dihexadecanoyl-sn-glycero-3-phosphocholine + H2O = 1-hexadecanoyl-sn-glycero-3-phosphocholine + hexadecanoate + H(+)</text>
        <dbReference type="Rhea" id="RHEA:41223"/>
        <dbReference type="ChEBI" id="CHEBI:7896"/>
        <dbReference type="ChEBI" id="CHEBI:15377"/>
        <dbReference type="ChEBI" id="CHEBI:15378"/>
        <dbReference type="ChEBI" id="CHEBI:72998"/>
        <dbReference type="ChEBI" id="CHEBI:72999"/>
    </reaction>
    <physiologicalReaction direction="left-to-right" evidence="33">
        <dbReference type="Rhea" id="RHEA:41224"/>
    </physiologicalReaction>
</comment>
<keyword evidence="14" id="KW-0472">Membrane</keyword>
<evidence type="ECO:0000256" key="1">
    <source>
        <dbReference type="ARBA" id="ARBA00004247"/>
    </source>
</evidence>
<keyword evidence="13" id="KW-0443">Lipid metabolism</keyword>
<evidence type="ECO:0000256" key="32">
    <source>
        <dbReference type="ARBA" id="ARBA00048058"/>
    </source>
</evidence>
<dbReference type="GO" id="GO:0004806">
    <property type="term" value="F:triacylglycerol lipase activity"/>
    <property type="evidence" value="ECO:0007669"/>
    <property type="project" value="UniProtKB-EC"/>
</dbReference>
<comment type="catalytic activity">
    <reaction evidence="29">
        <text>2,3-di-(9Z)-octadecenoyl-sn-glycerol + H2O = 3-(9Z-octadecenoyl)-sn-glycerol + (9Z)-octadecenoate + H(+)</text>
        <dbReference type="Rhea" id="RHEA:42604"/>
        <dbReference type="ChEBI" id="CHEBI:15377"/>
        <dbReference type="ChEBI" id="CHEBI:15378"/>
        <dbReference type="ChEBI" id="CHEBI:30823"/>
        <dbReference type="ChEBI" id="CHEBI:75824"/>
        <dbReference type="ChEBI" id="CHEBI:75938"/>
    </reaction>
    <physiologicalReaction direction="left-to-right" evidence="29">
        <dbReference type="Rhea" id="RHEA:42605"/>
    </physiologicalReaction>
</comment>
<keyword evidence="9 47" id="KW-0732">Signal</keyword>
<evidence type="ECO:0000256" key="17">
    <source>
        <dbReference type="ARBA" id="ARBA00023369"/>
    </source>
</evidence>
<protein>
    <recommendedName>
        <fullName evidence="6">Phospholipase B1, membrane-associated</fullName>
        <ecNumber evidence="5">3.1.1.3</ecNumber>
        <ecNumber evidence="4">3.1.1.4</ecNumber>
        <ecNumber evidence="3">3.1.1.5</ecNumber>
    </recommendedName>
    <alternativeName>
        <fullName evidence="20">Lysophospholipase</fullName>
    </alternativeName>
    <alternativeName>
        <fullName evidence="21">Phospholipase A2</fullName>
    </alternativeName>
    <alternativeName>
        <fullName evidence="23">Phospholipase B/lipase</fullName>
    </alternativeName>
    <alternativeName>
        <fullName evidence="22">Triacylglycerol lipase</fullName>
    </alternativeName>
</protein>
<comment type="catalytic activity">
    <reaction evidence="18">
        <text>1-hexadecanoyl-2-(9Z,12Z-octadecadienoyl)-sn-glycero-3-phosphocholine + H2O = (9Z,12Z)-octadecadienoate + 1-hexadecanoyl-sn-glycero-3-phosphocholine + H(+)</text>
        <dbReference type="Rhea" id="RHEA:40811"/>
        <dbReference type="ChEBI" id="CHEBI:15377"/>
        <dbReference type="ChEBI" id="CHEBI:15378"/>
        <dbReference type="ChEBI" id="CHEBI:30245"/>
        <dbReference type="ChEBI" id="CHEBI:72998"/>
        <dbReference type="ChEBI" id="CHEBI:73002"/>
    </reaction>
    <physiologicalReaction direction="left-to-right" evidence="18">
        <dbReference type="Rhea" id="RHEA:40812"/>
    </physiologicalReaction>
</comment>
<evidence type="ECO:0000256" key="18">
    <source>
        <dbReference type="ARBA" id="ARBA00023408"/>
    </source>
</evidence>
<evidence type="ECO:0000256" key="3">
    <source>
        <dbReference type="ARBA" id="ARBA00013274"/>
    </source>
</evidence>
<evidence type="ECO:0000256" key="10">
    <source>
        <dbReference type="ARBA" id="ARBA00022737"/>
    </source>
</evidence>
<evidence type="ECO:0000256" key="21">
    <source>
        <dbReference type="ARBA" id="ARBA00031182"/>
    </source>
</evidence>
<evidence type="ECO:0000256" key="30">
    <source>
        <dbReference type="ARBA" id="ARBA00048015"/>
    </source>
</evidence>
<dbReference type="Pfam" id="PF00657">
    <property type="entry name" value="Lipase_GDSL"/>
    <property type="match status" value="1"/>
</dbReference>
<comment type="catalytic activity">
    <reaction evidence="26">
        <text>1,3-dihexadecanoyl-2-(9Z-octadecenoyl)glycerol + H2O = 1-hexadecanoyl-2-(9Z-octadecenoyl)-glycerol + hexadecanoate + H(+)</text>
        <dbReference type="Rhea" id="RHEA:40979"/>
        <dbReference type="ChEBI" id="CHEBI:7896"/>
        <dbReference type="ChEBI" id="CHEBI:15377"/>
        <dbReference type="ChEBI" id="CHEBI:15378"/>
        <dbReference type="ChEBI" id="CHEBI:75585"/>
        <dbReference type="ChEBI" id="CHEBI:75688"/>
    </reaction>
    <physiologicalReaction direction="left-to-right" evidence="26">
        <dbReference type="Rhea" id="RHEA:40980"/>
    </physiologicalReaction>
</comment>
<dbReference type="InterPro" id="IPR008265">
    <property type="entry name" value="Lipase_GDSL_AS"/>
</dbReference>
<comment type="catalytic activity">
    <reaction evidence="45">
        <text>1,3-di-(9Z-octadecenoyl)-glycerol + H2O = 1-(9Z-octadecenoyl)-glycerol + (9Z)-octadecenoate + H(+)</text>
        <dbReference type="Rhea" id="RHEA:39939"/>
        <dbReference type="ChEBI" id="CHEBI:15377"/>
        <dbReference type="ChEBI" id="CHEBI:15378"/>
        <dbReference type="ChEBI" id="CHEBI:30823"/>
        <dbReference type="ChEBI" id="CHEBI:75342"/>
        <dbReference type="ChEBI" id="CHEBI:75735"/>
    </reaction>
    <physiologicalReaction direction="left-to-right" evidence="45">
        <dbReference type="Rhea" id="RHEA:39940"/>
    </physiologicalReaction>
</comment>
<comment type="catalytic activity">
    <reaction evidence="35">
        <text>1-octadecanoyl-2-(9Z,12Z)-octadecadienoyl-sn-glycerol + H2O = 1-octadecanoyl-sn-glycerol + (9Z,12Z)-octadecadienoate + H(+)</text>
        <dbReference type="Rhea" id="RHEA:40927"/>
        <dbReference type="ChEBI" id="CHEBI:15377"/>
        <dbReference type="ChEBI" id="CHEBI:15378"/>
        <dbReference type="ChEBI" id="CHEBI:30245"/>
        <dbReference type="ChEBI" id="CHEBI:75550"/>
        <dbReference type="ChEBI" id="CHEBI:77097"/>
    </reaction>
    <physiologicalReaction direction="left-to-right" evidence="35">
        <dbReference type="Rhea" id="RHEA:40928"/>
    </physiologicalReaction>
</comment>
<dbReference type="InterPro" id="IPR038885">
    <property type="entry name" value="PLB1"/>
</dbReference>
<evidence type="ECO:0000256" key="33">
    <source>
        <dbReference type="ARBA" id="ARBA00048227"/>
    </source>
</evidence>
<keyword evidence="8" id="KW-0812">Transmembrane</keyword>
<reference evidence="48 49" key="1">
    <citation type="submission" date="2021-07" db="EMBL/GenBank/DDBJ databases">
        <authorList>
            <person name="Imarazene B."/>
            <person name="Zahm M."/>
            <person name="Klopp C."/>
            <person name="Cabau C."/>
            <person name="Beille S."/>
            <person name="Jouanno E."/>
            <person name="Castinel A."/>
            <person name="Lluch J."/>
            <person name="Gil L."/>
            <person name="Kuchtly C."/>
            <person name="Lopez Roques C."/>
            <person name="Donnadieu C."/>
            <person name="Parrinello H."/>
            <person name="Journot L."/>
            <person name="Du K."/>
            <person name="Schartl M."/>
            <person name="Retaux S."/>
            <person name="Guiguen Y."/>
        </authorList>
    </citation>
    <scope>NUCLEOTIDE SEQUENCE [LARGE SCALE GENOMIC DNA]</scope>
    <source>
        <strain evidence="48">Pach_M1</strain>
        <tissue evidence="48">Testis</tissue>
    </source>
</reference>
<feature type="chain" id="PRO_5035816951" description="Phospholipase B1, membrane-associated" evidence="47">
    <location>
        <begin position="24"/>
        <end position="630"/>
    </location>
</feature>
<evidence type="ECO:0000256" key="27">
    <source>
        <dbReference type="ARBA" id="ARBA00047438"/>
    </source>
</evidence>
<dbReference type="GO" id="GO:0006644">
    <property type="term" value="P:phospholipid metabolic process"/>
    <property type="evidence" value="ECO:0007669"/>
    <property type="project" value="TreeGrafter"/>
</dbReference>
<evidence type="ECO:0000256" key="20">
    <source>
        <dbReference type="ARBA" id="ARBA00029723"/>
    </source>
</evidence>
<keyword evidence="15" id="KW-0325">Glycoprotein</keyword>
<evidence type="ECO:0000256" key="28">
    <source>
        <dbReference type="ARBA" id="ARBA00047459"/>
    </source>
</evidence>
<evidence type="ECO:0000256" key="12">
    <source>
        <dbReference type="ARBA" id="ARBA00022989"/>
    </source>
</evidence>
<dbReference type="Gene3D" id="3.40.50.1110">
    <property type="entry name" value="SGNH hydrolase"/>
    <property type="match status" value="1"/>
</dbReference>
<comment type="catalytic activity">
    <reaction evidence="42">
        <text>1-O-hexadecyl-2-(9Z)-octadecenoyl-sn-glycero-3-phosphocholine + H2O = 1-O-hexadecyl-sn-glycero-3-phosphocholine + (9Z)-octadecenoate + H(+)</text>
        <dbReference type="Rhea" id="RHEA:40915"/>
        <dbReference type="ChEBI" id="CHEBI:15377"/>
        <dbReference type="ChEBI" id="CHEBI:15378"/>
        <dbReference type="ChEBI" id="CHEBI:30823"/>
        <dbReference type="ChEBI" id="CHEBI:34112"/>
        <dbReference type="ChEBI" id="CHEBI:64496"/>
    </reaction>
    <physiologicalReaction direction="left-to-right" evidence="42">
        <dbReference type="Rhea" id="RHEA:40916"/>
    </physiologicalReaction>
</comment>
<feature type="signal peptide" evidence="47">
    <location>
        <begin position="1"/>
        <end position="23"/>
    </location>
</feature>
<comment type="catalytic activity">
    <reaction evidence="30">
        <text>1-hexadecanoyl-2-(9Z-octadecenoyl)-sn-glycero-3-phospho-(1'-sn-glycerol) + H2O = 1-hexadecanoyl-sn-glycero-3-phospho-(1'-sn-glycerol) + (9Z)-octadecenoate + H(+)</text>
        <dbReference type="Rhea" id="RHEA:40919"/>
        <dbReference type="ChEBI" id="CHEBI:15377"/>
        <dbReference type="ChEBI" id="CHEBI:15378"/>
        <dbReference type="ChEBI" id="CHEBI:30823"/>
        <dbReference type="ChEBI" id="CHEBI:72841"/>
        <dbReference type="ChEBI" id="CHEBI:75158"/>
    </reaction>
    <physiologicalReaction direction="left-to-right" evidence="30">
        <dbReference type="Rhea" id="RHEA:40920"/>
    </physiologicalReaction>
</comment>
<name>A0A8T2LAD7_ASTMX</name>
<dbReference type="InterPro" id="IPR001087">
    <property type="entry name" value="GDSL"/>
</dbReference>
<dbReference type="CDD" id="cd01824">
    <property type="entry name" value="Phospholipase_B_like"/>
    <property type="match status" value="1"/>
</dbReference>
<dbReference type="PROSITE" id="PS01098">
    <property type="entry name" value="LIPASE_GDSL_SER"/>
    <property type="match status" value="1"/>
</dbReference>
<evidence type="ECO:0000256" key="37">
    <source>
        <dbReference type="ARBA" id="ARBA00048454"/>
    </source>
</evidence>
<evidence type="ECO:0000256" key="47">
    <source>
        <dbReference type="SAM" id="SignalP"/>
    </source>
</evidence>
<evidence type="ECO:0000256" key="22">
    <source>
        <dbReference type="ARBA" id="ARBA00031485"/>
    </source>
</evidence>
<evidence type="ECO:0000256" key="24">
    <source>
        <dbReference type="ARBA" id="ARBA00045916"/>
    </source>
</evidence>
<dbReference type="GO" id="GO:0004622">
    <property type="term" value="F:phosphatidylcholine lysophospholipase activity"/>
    <property type="evidence" value="ECO:0007669"/>
    <property type="project" value="UniProtKB-EC"/>
</dbReference>
<evidence type="ECO:0000256" key="8">
    <source>
        <dbReference type="ARBA" id="ARBA00022692"/>
    </source>
</evidence>
<evidence type="ECO:0000256" key="4">
    <source>
        <dbReference type="ARBA" id="ARBA00013278"/>
    </source>
</evidence>
<gene>
    <name evidence="48" type="primary">PLB1</name>
    <name evidence="48" type="ORF">AMEX_G17238</name>
</gene>
<evidence type="ECO:0000256" key="16">
    <source>
        <dbReference type="ARBA" id="ARBA00023264"/>
    </source>
</evidence>
<comment type="catalytic activity">
    <reaction evidence="25">
        <text>1-hexadecanoyl-2-(9Z)-octadecenoyl-3-octadecanoyl-sn-glycerol + H2O = 2-(9Z-octadecenoyl)-3-octadecanoyl-sn-glycerol + hexadecanoate + H(+)</text>
        <dbReference type="Rhea" id="RHEA:41107"/>
        <dbReference type="ChEBI" id="CHEBI:7896"/>
        <dbReference type="ChEBI" id="CHEBI:15377"/>
        <dbReference type="ChEBI" id="CHEBI:15378"/>
        <dbReference type="ChEBI" id="CHEBI:75558"/>
        <dbReference type="ChEBI" id="CHEBI:77623"/>
    </reaction>
    <physiologicalReaction direction="left-to-right" evidence="25">
        <dbReference type="Rhea" id="RHEA:41108"/>
    </physiologicalReaction>
</comment>
<dbReference type="EC" id="3.1.1.5" evidence="3"/>
<dbReference type="InterPro" id="IPR036514">
    <property type="entry name" value="SGNH_hydro_sf"/>
</dbReference>
<evidence type="ECO:0000256" key="29">
    <source>
        <dbReference type="ARBA" id="ARBA00048011"/>
    </source>
</evidence>
<evidence type="ECO:0000313" key="48">
    <source>
        <dbReference type="EMBL" id="KAG9268279.1"/>
    </source>
</evidence>
<dbReference type="GO" id="GO:0031526">
    <property type="term" value="C:brush border membrane"/>
    <property type="evidence" value="ECO:0007669"/>
    <property type="project" value="TreeGrafter"/>
</dbReference>
<keyword evidence="16" id="KW-1208">Phospholipid metabolism</keyword>
<comment type="caution">
    <text evidence="48">The sequence shown here is derived from an EMBL/GenBank/DDBJ whole genome shotgun (WGS) entry which is preliminary data.</text>
</comment>
<accession>A0A8T2LAD7</accession>
<proteinExistence type="inferred from homology"/>
<evidence type="ECO:0000256" key="11">
    <source>
        <dbReference type="ARBA" id="ARBA00022801"/>
    </source>
</evidence>
<evidence type="ECO:0000256" key="6">
    <source>
        <dbReference type="ARBA" id="ARBA00015133"/>
    </source>
</evidence>
<dbReference type="GO" id="GO:0050253">
    <property type="term" value="F:retinyl-palmitate esterase activity"/>
    <property type="evidence" value="ECO:0007669"/>
    <property type="project" value="TreeGrafter"/>
</dbReference>
<comment type="catalytic activity">
    <reaction evidence="19">
        <text>a 1,2-diacyl-sn-glycero-3-phosphocholine + H2O = a 1-acyl-sn-glycero-3-phosphocholine + a fatty acid + H(+)</text>
        <dbReference type="Rhea" id="RHEA:15801"/>
        <dbReference type="ChEBI" id="CHEBI:15377"/>
        <dbReference type="ChEBI" id="CHEBI:15378"/>
        <dbReference type="ChEBI" id="CHEBI:28868"/>
        <dbReference type="ChEBI" id="CHEBI:57643"/>
        <dbReference type="ChEBI" id="CHEBI:58168"/>
        <dbReference type="EC" id="3.1.1.4"/>
    </reaction>
    <physiologicalReaction direction="left-to-right" evidence="19">
        <dbReference type="Rhea" id="RHEA:15802"/>
    </physiologicalReaction>
</comment>
<evidence type="ECO:0000256" key="46">
    <source>
        <dbReference type="ARBA" id="ARBA00049461"/>
    </source>
</evidence>
<comment type="catalytic activity">
    <reaction evidence="40">
        <text>1-hexadecanoyl-2-(9Z-octadecenoyl)-sn-glycero-3-phosphocholine + H2O = 1-hexadecanoyl-sn-glycero-3-phosphocholine + (9Z)-octadecenoate + H(+)</text>
        <dbReference type="Rhea" id="RHEA:38779"/>
        <dbReference type="ChEBI" id="CHEBI:15377"/>
        <dbReference type="ChEBI" id="CHEBI:15378"/>
        <dbReference type="ChEBI" id="CHEBI:30823"/>
        <dbReference type="ChEBI" id="CHEBI:72998"/>
        <dbReference type="ChEBI" id="CHEBI:73001"/>
    </reaction>
    <physiologicalReaction direction="left-to-right" evidence="40">
        <dbReference type="Rhea" id="RHEA:38780"/>
    </physiologicalReaction>
</comment>
<sequence>MMGLEASARLLLLLLLLGSRSESAPLCAESESAPFPPSTSVHSLRPGDVSVLSALGLSDRSDATRTVHKLSEILSRFNPAVTTLLPKQRSLLVEAEELALSLKNNEWKLLLLFVPVDELCVCSGQARPAVDSAVLRVEEALDKLHEKMVHALVQVVVWGGQADAELQSHDRDCACQLEADLTAGAQNWHKFERATLMAGLQESLGALLQRRGWWSDRGDFSVVLQSSPTFSDSSSEAGDVTGSALWAKLLQPSEAESASEEQAIRSFPCPSQERPYLFTQLNSPSQPEIIQSPSSADMQPTPMMGTSLSCSHKSPSPSVPTSVHALRPADIKVVGALGDSLTAGNGVGAAPNNLLDVMKEYRGLSWSIGGDSSISSVTTLPNILKLFRSSIVGFSTGQGKETSSQAFLNQAVGGARSEHLVSQAWALVNRMKSDSRINFQNDWKVITVFIGGNDMCAYCTNTGYYSATNFGNRIRDALDVLHREVPRALVNLVEPLYIIPMRKLHLDSSLGCPTWVINEICSCVVKPAEGSSDLQALTNLNRAYQSSVRNLVSSGRYDTRSDFTVVVQPFMRDVTLPMLNGKPDRSFFAPDCFHLSQKSQSLMARSLWNNMVSLKLLQTFKKYSSMPKLH</sequence>
<keyword evidence="11" id="KW-0378">Hydrolase</keyword>
<dbReference type="PANTHER" id="PTHR21325:SF52">
    <property type="entry name" value="PHOSPHOLIPASE B1, MEMBRANE-ASSOCIATED"/>
    <property type="match status" value="1"/>
</dbReference>
<comment type="similarity">
    <text evidence="2">Belongs to the 'GDSL' lipolytic enzyme family. Phospholipase B1 subfamily.</text>
</comment>
<evidence type="ECO:0000256" key="38">
    <source>
        <dbReference type="ARBA" id="ARBA00048613"/>
    </source>
</evidence>
<evidence type="ECO:0000256" key="36">
    <source>
        <dbReference type="ARBA" id="ARBA00048386"/>
    </source>
</evidence>
<dbReference type="SUPFAM" id="SSF52266">
    <property type="entry name" value="SGNH hydrolase"/>
    <property type="match status" value="1"/>
</dbReference>
<evidence type="ECO:0000256" key="2">
    <source>
        <dbReference type="ARBA" id="ARBA00009979"/>
    </source>
</evidence>
<keyword evidence="7" id="KW-1003">Cell membrane</keyword>
<comment type="catalytic activity">
    <reaction evidence="28">
        <text>1-hexadecanoyl-2-(9Z)-octadecenoyl-3-octadecanoyl-sn-glycerol + H2O = 1-hexadecanoyl-2-(9Z-octadecenoyl)-sn-glycerol + octadecanoate + H(+)</text>
        <dbReference type="Rhea" id="RHEA:41111"/>
        <dbReference type="ChEBI" id="CHEBI:15377"/>
        <dbReference type="ChEBI" id="CHEBI:15378"/>
        <dbReference type="ChEBI" id="CHEBI:25629"/>
        <dbReference type="ChEBI" id="CHEBI:75466"/>
        <dbReference type="ChEBI" id="CHEBI:77623"/>
    </reaction>
    <physiologicalReaction direction="left-to-right" evidence="28">
        <dbReference type="Rhea" id="RHEA:41112"/>
    </physiologicalReaction>
</comment>
<comment type="catalytic activity">
    <reaction evidence="38">
        <text>1-hexadecanoyl-2-(9Z-octadecenoyl)-sn-glycero-3-phosphoethanolamine + H2O = 1-hexadecanoyl-sn-glycero-3-phosphoethanolamine + (9Z)-octadecenoate + H(+)</text>
        <dbReference type="Rhea" id="RHEA:40911"/>
        <dbReference type="ChEBI" id="CHEBI:15377"/>
        <dbReference type="ChEBI" id="CHEBI:15378"/>
        <dbReference type="ChEBI" id="CHEBI:30823"/>
        <dbReference type="ChEBI" id="CHEBI:73004"/>
        <dbReference type="ChEBI" id="CHEBI:73007"/>
    </reaction>
    <physiologicalReaction direction="left-to-right" evidence="38">
        <dbReference type="Rhea" id="RHEA:40912"/>
    </physiologicalReaction>
</comment>
<evidence type="ECO:0000256" key="19">
    <source>
        <dbReference type="ARBA" id="ARBA00023422"/>
    </source>
</evidence>
<evidence type="ECO:0000256" key="7">
    <source>
        <dbReference type="ARBA" id="ARBA00022475"/>
    </source>
</evidence>
<keyword evidence="10" id="KW-0677">Repeat</keyword>
<dbReference type="GO" id="GO:0004623">
    <property type="term" value="F:phospholipase A2 activity"/>
    <property type="evidence" value="ECO:0007669"/>
    <property type="project" value="UniProtKB-EC"/>
</dbReference>
<evidence type="ECO:0000256" key="23">
    <source>
        <dbReference type="ARBA" id="ARBA00033022"/>
    </source>
</evidence>
<dbReference type="EC" id="3.1.1.3" evidence="5"/>
<evidence type="ECO:0000256" key="14">
    <source>
        <dbReference type="ARBA" id="ARBA00023136"/>
    </source>
</evidence>
<dbReference type="PANTHER" id="PTHR21325">
    <property type="entry name" value="PHOSPHOLIPASE B, PLB1"/>
    <property type="match status" value="1"/>
</dbReference>
<dbReference type="Proteomes" id="UP000752171">
    <property type="component" value="Unassembled WGS sequence"/>
</dbReference>
<evidence type="ECO:0000256" key="40">
    <source>
        <dbReference type="ARBA" id="ARBA00048699"/>
    </source>
</evidence>
<evidence type="ECO:0000256" key="34">
    <source>
        <dbReference type="ARBA" id="ARBA00048362"/>
    </source>
</evidence>
<comment type="catalytic activity">
    <reaction evidence="34">
        <text>1-hexadecanoyl-2-(9Z,12Z-octadecadienoyl)-sn-glycero-3-phosphocholine + H2O = 2-(9Z,12Z-octadecadienoyl)-sn-glycero-3-phosphocholine + hexadecanoate + H(+)</text>
        <dbReference type="Rhea" id="RHEA:40971"/>
        <dbReference type="ChEBI" id="CHEBI:7896"/>
        <dbReference type="ChEBI" id="CHEBI:15377"/>
        <dbReference type="ChEBI" id="CHEBI:15378"/>
        <dbReference type="ChEBI" id="CHEBI:73002"/>
        <dbReference type="ChEBI" id="CHEBI:76084"/>
    </reaction>
    <physiologicalReaction direction="left-to-right" evidence="34">
        <dbReference type="Rhea" id="RHEA:40972"/>
    </physiologicalReaction>
</comment>
<dbReference type="EC" id="3.1.1.4" evidence="4"/>
<comment type="catalytic activity">
    <reaction evidence="41">
        <text>1,3-dihexadecanoyl-2-(9Z-octadecenoyl)glycerol + H2O = 1,3-dihexadecanoylglycerol + (9Z)-octadecenoate + H(+)</text>
        <dbReference type="Rhea" id="RHEA:40983"/>
        <dbReference type="ChEBI" id="CHEBI:15377"/>
        <dbReference type="ChEBI" id="CHEBI:15378"/>
        <dbReference type="ChEBI" id="CHEBI:30823"/>
        <dbReference type="ChEBI" id="CHEBI:75688"/>
        <dbReference type="ChEBI" id="CHEBI:77619"/>
    </reaction>
    <physiologicalReaction direction="left-to-right" evidence="41">
        <dbReference type="Rhea" id="RHEA:40984"/>
    </physiologicalReaction>
</comment>
<comment type="catalytic activity">
    <reaction evidence="31">
        <text>a 1-O-alkyl-2-acyl-sn-glycero-3-phosphocholine + H2O = a 1-O-alkyl-sn-glycero-3-phosphocholine + a fatty acid + H(+)</text>
        <dbReference type="Rhea" id="RHEA:36231"/>
        <dbReference type="ChEBI" id="CHEBI:15377"/>
        <dbReference type="ChEBI" id="CHEBI:15378"/>
        <dbReference type="ChEBI" id="CHEBI:28868"/>
        <dbReference type="ChEBI" id="CHEBI:30909"/>
        <dbReference type="ChEBI" id="CHEBI:36702"/>
        <dbReference type="EC" id="3.1.1.4"/>
    </reaction>
    <physiologicalReaction direction="left-to-right" evidence="31">
        <dbReference type="Rhea" id="RHEA:36232"/>
    </physiologicalReaction>
</comment>
<evidence type="ECO:0000256" key="41">
    <source>
        <dbReference type="ARBA" id="ARBA00048869"/>
    </source>
</evidence>
<evidence type="ECO:0000256" key="25">
    <source>
        <dbReference type="ARBA" id="ARBA00047324"/>
    </source>
</evidence>
<comment type="catalytic activity">
    <reaction evidence="39">
        <text>1-hexadecanoyl-sn-glycero-3-phosphocholine + H2O = sn-glycerol 3-phosphocholine + hexadecanoate + H(+)</text>
        <dbReference type="Rhea" id="RHEA:40435"/>
        <dbReference type="ChEBI" id="CHEBI:7896"/>
        <dbReference type="ChEBI" id="CHEBI:15377"/>
        <dbReference type="ChEBI" id="CHEBI:15378"/>
        <dbReference type="ChEBI" id="CHEBI:16870"/>
        <dbReference type="ChEBI" id="CHEBI:72998"/>
    </reaction>
    <physiologicalReaction direction="left-to-right" evidence="39">
        <dbReference type="Rhea" id="RHEA:40436"/>
    </physiologicalReaction>
</comment>
<comment type="catalytic activity">
    <reaction evidence="44">
        <text>1,2-dihexadecanoyl-sn-glycero-3-phosphocholine + 2 H2O = sn-glycerol 3-phosphocholine + 2 hexadecanoate + 2 H(+)</text>
        <dbReference type="Rhea" id="RHEA:40975"/>
        <dbReference type="ChEBI" id="CHEBI:7896"/>
        <dbReference type="ChEBI" id="CHEBI:15377"/>
        <dbReference type="ChEBI" id="CHEBI:15378"/>
        <dbReference type="ChEBI" id="CHEBI:16870"/>
        <dbReference type="ChEBI" id="CHEBI:72999"/>
    </reaction>
    <physiologicalReaction direction="left-to-right" evidence="44">
        <dbReference type="Rhea" id="RHEA:40976"/>
    </physiologicalReaction>
</comment>
<evidence type="ECO:0000256" key="9">
    <source>
        <dbReference type="ARBA" id="ARBA00022729"/>
    </source>
</evidence>
<evidence type="ECO:0000256" key="45">
    <source>
        <dbReference type="ARBA" id="ARBA00049372"/>
    </source>
</evidence>
<comment type="catalytic activity">
    <reaction evidence="32">
        <text>1,2-di-(9Z-octadecenoyl)-sn-glycero-3-phosphocholine + H2O = 1-(9Z-octadecenoyl)-sn-glycero-3-phosphocholine + (9Z)-octadecenoate + H(+)</text>
        <dbReference type="Rhea" id="RHEA:40923"/>
        <dbReference type="ChEBI" id="CHEBI:15377"/>
        <dbReference type="ChEBI" id="CHEBI:15378"/>
        <dbReference type="ChEBI" id="CHEBI:28610"/>
        <dbReference type="ChEBI" id="CHEBI:30823"/>
        <dbReference type="ChEBI" id="CHEBI:74669"/>
    </reaction>
    <physiologicalReaction direction="left-to-right" evidence="32">
        <dbReference type="Rhea" id="RHEA:40924"/>
    </physiologicalReaction>
</comment>
<organism evidence="48 49">
    <name type="scientific">Astyanax mexicanus</name>
    <name type="common">Blind cave fish</name>
    <name type="synonym">Astyanax fasciatus mexicanus</name>
    <dbReference type="NCBI Taxonomy" id="7994"/>
    <lineage>
        <taxon>Eukaryota</taxon>
        <taxon>Metazoa</taxon>
        <taxon>Chordata</taxon>
        <taxon>Craniata</taxon>
        <taxon>Vertebrata</taxon>
        <taxon>Euteleostomi</taxon>
        <taxon>Actinopterygii</taxon>
        <taxon>Neopterygii</taxon>
        <taxon>Teleostei</taxon>
        <taxon>Ostariophysi</taxon>
        <taxon>Characiformes</taxon>
        <taxon>Characoidei</taxon>
        <taxon>Acestrorhamphidae</taxon>
        <taxon>Acestrorhamphinae</taxon>
        <taxon>Astyanax</taxon>
    </lineage>
</organism>
<comment type="catalytic activity">
    <reaction evidence="17">
        <text>a triacylglycerol + H2O = a diacylglycerol + a fatty acid + H(+)</text>
        <dbReference type="Rhea" id="RHEA:12044"/>
        <dbReference type="ChEBI" id="CHEBI:15377"/>
        <dbReference type="ChEBI" id="CHEBI:15378"/>
        <dbReference type="ChEBI" id="CHEBI:17855"/>
        <dbReference type="ChEBI" id="CHEBI:18035"/>
        <dbReference type="ChEBI" id="CHEBI:28868"/>
        <dbReference type="EC" id="3.1.1.3"/>
    </reaction>
    <physiologicalReaction direction="left-to-right" evidence="17">
        <dbReference type="Rhea" id="RHEA:12045"/>
    </physiologicalReaction>
</comment>
<evidence type="ECO:0000256" key="15">
    <source>
        <dbReference type="ARBA" id="ARBA00023180"/>
    </source>
</evidence>
<evidence type="ECO:0000256" key="5">
    <source>
        <dbReference type="ARBA" id="ARBA00013279"/>
    </source>
</evidence>
<evidence type="ECO:0000256" key="13">
    <source>
        <dbReference type="ARBA" id="ARBA00023098"/>
    </source>
</evidence>
<dbReference type="InterPro" id="IPR035547">
    <property type="entry name" value="Phospholipase_B"/>
</dbReference>
<dbReference type="EMBL" id="JAICCE010000014">
    <property type="protein sequence ID" value="KAG9268279.1"/>
    <property type="molecule type" value="Genomic_DNA"/>
</dbReference>
<evidence type="ECO:0000313" key="49">
    <source>
        <dbReference type="Proteomes" id="UP000752171"/>
    </source>
</evidence>
<evidence type="ECO:0000256" key="43">
    <source>
        <dbReference type="ARBA" id="ARBA00048939"/>
    </source>
</evidence>
<comment type="catalytic activity">
    <reaction evidence="37">
        <text>a 1-acyl-sn-glycero-3-phosphocholine + H2O = sn-glycerol 3-phosphocholine + a fatty acid + H(+)</text>
        <dbReference type="Rhea" id="RHEA:15177"/>
        <dbReference type="ChEBI" id="CHEBI:15377"/>
        <dbReference type="ChEBI" id="CHEBI:15378"/>
        <dbReference type="ChEBI" id="CHEBI:16870"/>
        <dbReference type="ChEBI" id="CHEBI:28868"/>
        <dbReference type="ChEBI" id="CHEBI:58168"/>
        <dbReference type="EC" id="3.1.1.5"/>
    </reaction>
    <physiologicalReaction direction="left-to-right" evidence="37">
        <dbReference type="Rhea" id="RHEA:15178"/>
    </physiologicalReaction>
</comment>
<evidence type="ECO:0000256" key="44">
    <source>
        <dbReference type="ARBA" id="ARBA00049363"/>
    </source>
</evidence>
<keyword evidence="12" id="KW-1133">Transmembrane helix</keyword>
<comment type="catalytic activity">
    <reaction evidence="46">
        <text>2-(9Z-octadecenoyl)-glycerol + H2O = glycerol + (9Z)-octadecenoate + H(+)</text>
        <dbReference type="Rhea" id="RHEA:38491"/>
        <dbReference type="ChEBI" id="CHEBI:15377"/>
        <dbReference type="ChEBI" id="CHEBI:15378"/>
        <dbReference type="ChEBI" id="CHEBI:17754"/>
        <dbReference type="ChEBI" id="CHEBI:30823"/>
        <dbReference type="ChEBI" id="CHEBI:73990"/>
    </reaction>
    <physiologicalReaction direction="left-to-right" evidence="46">
        <dbReference type="Rhea" id="RHEA:38492"/>
    </physiologicalReaction>
</comment>
<evidence type="ECO:0000256" key="42">
    <source>
        <dbReference type="ARBA" id="ARBA00048872"/>
    </source>
</evidence>
<evidence type="ECO:0000256" key="31">
    <source>
        <dbReference type="ARBA" id="ARBA00048049"/>
    </source>
</evidence>
<comment type="catalytic activity">
    <reaction evidence="36">
        <text>1,2,3-tri-(9Z-octadecenoyl)-glycerol + H2O = di-(9Z)-octadecenoylglycerol + (9Z)-octadecenoate + H(+)</text>
        <dbReference type="Rhea" id="RHEA:38575"/>
        <dbReference type="ChEBI" id="CHEBI:15377"/>
        <dbReference type="ChEBI" id="CHEBI:15378"/>
        <dbReference type="ChEBI" id="CHEBI:30823"/>
        <dbReference type="ChEBI" id="CHEBI:53753"/>
        <dbReference type="ChEBI" id="CHEBI:75945"/>
    </reaction>
    <physiologicalReaction direction="left-to-right" evidence="36">
        <dbReference type="Rhea" id="RHEA:38576"/>
    </physiologicalReaction>
</comment>
<evidence type="ECO:0000256" key="39">
    <source>
        <dbReference type="ARBA" id="ARBA00048656"/>
    </source>
</evidence>
<comment type="function">
    <text evidence="24">Calcium-independent membrane-associated phospholipase that catalyzes complete diacylation of phospholipids by hydrolyzing both sn-1 and sn-2 fatty acyl chains attached to the glycerol backbone (phospholipase B activity). Has dual phospholipase and lysophospholipase activities toward diacylphospholipids. Preferentially cleaves sn-2 ester bonds over sn-1 bonds. Acts as a lipase toward glycerolipid substrates. Hydrolyzes fatty acyl chains of diacylglycerols with preference for the sn-2 position and of triacylglycerols with not positional selectivity. May also hydrolyze long chain retinyl esters such as retinyl palmitate. May contribute to digestion of dietary phospholipids, glycerolipids and retinoids, facilitating lipid absorption at the brush border.</text>
</comment>